<accession>A0A481ZA09</accession>
<sequence length="91" mass="10007">MEVHIEPAEGYESVVNEYYRSHGTFHKGDAGLDLFCVETVVVPKRAISVKIPLGICIDAHYPGEITYKDGEMVSQRLHPASFICFLAAAPA</sequence>
<proteinExistence type="predicted"/>
<evidence type="ECO:0000313" key="1">
    <source>
        <dbReference type="EMBL" id="QBK91990.1"/>
    </source>
</evidence>
<dbReference type="EMBL" id="MK500566">
    <property type="protein sequence ID" value="QBK91990.1"/>
    <property type="molecule type" value="Genomic_DNA"/>
</dbReference>
<gene>
    <name evidence="1" type="ORF">LCPAC304_03330</name>
</gene>
<dbReference type="Gene3D" id="2.70.40.10">
    <property type="match status" value="1"/>
</dbReference>
<dbReference type="InterPro" id="IPR036157">
    <property type="entry name" value="dUTPase-like_sf"/>
</dbReference>
<organism evidence="1">
    <name type="scientific">Pithovirus LCPAC304</name>
    <dbReference type="NCBI Taxonomy" id="2506594"/>
    <lineage>
        <taxon>Viruses</taxon>
        <taxon>Pithoviruses</taxon>
    </lineage>
</organism>
<protein>
    <submittedName>
        <fullName evidence="1">Uncharacterized protein</fullName>
    </submittedName>
</protein>
<name>A0A481ZA09_9VIRU</name>
<reference evidence="1" key="1">
    <citation type="journal article" date="2019" name="MBio">
        <title>Virus Genomes from Deep Sea Sediments Expand the Ocean Megavirome and Support Independent Origins of Viral Gigantism.</title>
        <authorList>
            <person name="Backstrom D."/>
            <person name="Yutin N."/>
            <person name="Jorgensen S.L."/>
            <person name="Dharamshi J."/>
            <person name="Homa F."/>
            <person name="Zaremba-Niedwiedzka K."/>
            <person name="Spang A."/>
            <person name="Wolf Y.I."/>
            <person name="Koonin E.V."/>
            <person name="Ettema T.J."/>
        </authorList>
    </citation>
    <scope>NUCLEOTIDE SEQUENCE</scope>
</reference>